<dbReference type="Proteomes" id="UP000297635">
    <property type="component" value="Unassembled WGS sequence"/>
</dbReference>
<dbReference type="CDD" id="cd03820">
    <property type="entry name" value="GT4_AmsD-like"/>
    <property type="match status" value="1"/>
</dbReference>
<organism evidence="2 3">
    <name type="scientific">Duncaniella freteri</name>
    <dbReference type="NCBI Taxonomy" id="2530391"/>
    <lineage>
        <taxon>Bacteria</taxon>
        <taxon>Pseudomonadati</taxon>
        <taxon>Bacteroidota</taxon>
        <taxon>Bacteroidia</taxon>
        <taxon>Bacteroidales</taxon>
        <taxon>Muribaculaceae</taxon>
        <taxon>Duncaniella</taxon>
    </lineage>
</organism>
<dbReference type="GeneID" id="82148277"/>
<dbReference type="Gene3D" id="3.40.50.2000">
    <property type="entry name" value="Glycogen Phosphorylase B"/>
    <property type="match status" value="2"/>
</dbReference>
<dbReference type="SUPFAM" id="SSF53756">
    <property type="entry name" value="UDP-Glycosyltransferase/glycogen phosphorylase"/>
    <property type="match status" value="1"/>
</dbReference>
<name>A0A4Z0V7F8_9BACT</name>
<dbReference type="InterPro" id="IPR001296">
    <property type="entry name" value="Glyco_trans_1"/>
</dbReference>
<feature type="domain" description="Glycosyl transferase family 1" evidence="1">
    <location>
        <begin position="220"/>
        <end position="378"/>
    </location>
</feature>
<evidence type="ECO:0000259" key="1">
    <source>
        <dbReference type="Pfam" id="PF00534"/>
    </source>
</evidence>
<accession>A0A4Z0V7F8</accession>
<dbReference type="EMBL" id="SJSA01000001">
    <property type="protein sequence ID" value="TGG39292.1"/>
    <property type="molecule type" value="Genomic_DNA"/>
</dbReference>
<dbReference type="PANTHER" id="PTHR12526:SF630">
    <property type="entry name" value="GLYCOSYLTRANSFERASE"/>
    <property type="match status" value="1"/>
</dbReference>
<proteinExistence type="predicted"/>
<sequence>MKIVYMTYGIHYSGGMERVLSVKANYFAEVLEYEVYIVITDGKGRSPFFKFSDKIQIIDLGINYRDLVGMNPLKKCIPYFLKKLRHQRKLSRLLNEIKPDISISMFQYEASVLHKIKDGSKKIIESHFCRAVDLLRNKEKHGISKYIAKYLFKKNSKIASRYDCLVTLTEDDLRLYDDVKSVRCIPNPLTITPPTYVLRNSPASTESAHDCVEADFPRDRKNTNILLAIGRISYQKGFDNLVKIWADIEKEFPNWELHIYGSHEDRPYYEYIQSMIQESKLNRIFIFNPTDNIEKVYEKSDLLAVTSNYEGFNLSIIEGMSYGLPVVSFDCPCGPGEILRGHDCGVLIAPGDNRAFANALRGFMSNSELRKRYSDKAYVRAKDFSIDNIMGKWITLFREL</sequence>
<evidence type="ECO:0000313" key="2">
    <source>
        <dbReference type="EMBL" id="TGG39292.1"/>
    </source>
</evidence>
<keyword evidence="3" id="KW-1185">Reference proteome</keyword>
<gene>
    <name evidence="2" type="ORF">EZ315_00645</name>
</gene>
<comment type="caution">
    <text evidence="2">The sequence shown here is derived from an EMBL/GenBank/DDBJ whole genome shotgun (WGS) entry which is preliminary data.</text>
</comment>
<dbReference type="RefSeq" id="WP_135469700.1">
    <property type="nucleotide sequence ID" value="NZ_SJSA01000001.1"/>
</dbReference>
<keyword evidence="2" id="KW-0808">Transferase</keyword>
<dbReference type="GO" id="GO:0016757">
    <property type="term" value="F:glycosyltransferase activity"/>
    <property type="evidence" value="ECO:0007669"/>
    <property type="project" value="InterPro"/>
</dbReference>
<dbReference type="PANTHER" id="PTHR12526">
    <property type="entry name" value="GLYCOSYLTRANSFERASE"/>
    <property type="match status" value="1"/>
</dbReference>
<protein>
    <submittedName>
        <fullName evidence="2">Glycosyltransferase family 4 protein</fullName>
    </submittedName>
</protein>
<dbReference type="Pfam" id="PF00534">
    <property type="entry name" value="Glycos_transf_1"/>
    <property type="match status" value="1"/>
</dbReference>
<evidence type="ECO:0000313" key="3">
    <source>
        <dbReference type="Proteomes" id="UP000297635"/>
    </source>
</evidence>
<dbReference type="AlphaFoldDB" id="A0A4Z0V7F8"/>
<reference evidence="2 3" key="1">
    <citation type="submission" date="2019-02" db="EMBL/GenBank/DDBJ databases">
        <title>Isolation and identification of novel species under the genus Muribaculum.</title>
        <authorList>
            <person name="Miyake S."/>
            <person name="Ding Y."/>
            <person name="Low A."/>
            <person name="Soh M."/>
            <person name="Seedorf H."/>
        </authorList>
    </citation>
    <scope>NUCLEOTIDE SEQUENCE [LARGE SCALE GENOMIC DNA]</scope>
    <source>
        <strain evidence="2 3">TLL-A3</strain>
    </source>
</reference>